<dbReference type="EMBL" id="FJOG01000063">
    <property type="protein sequence ID" value="CZR69009.1"/>
    <property type="molecule type" value="Genomic_DNA"/>
</dbReference>
<gene>
    <name evidence="2" type="ORF">PAC_18910</name>
</gene>
<dbReference type="AlphaFoldDB" id="A0A1L7XVH8"/>
<keyword evidence="3" id="KW-1185">Reference proteome</keyword>
<evidence type="ECO:0008006" key="4">
    <source>
        <dbReference type="Google" id="ProtNLM"/>
    </source>
</evidence>
<name>A0A1L7XVH8_9HELO</name>
<proteinExistence type="predicted"/>
<evidence type="ECO:0000313" key="2">
    <source>
        <dbReference type="EMBL" id="CZR69009.1"/>
    </source>
</evidence>
<accession>A0A1L7XVH8</accession>
<dbReference type="Proteomes" id="UP000184330">
    <property type="component" value="Unassembled WGS sequence"/>
</dbReference>
<feature type="chain" id="PRO_5012453886" description="Celp0028 effector like protein" evidence="1">
    <location>
        <begin position="20"/>
        <end position="271"/>
    </location>
</feature>
<dbReference type="STRING" id="576137.A0A1L7XVH8"/>
<reference evidence="2 3" key="1">
    <citation type="submission" date="2016-03" db="EMBL/GenBank/DDBJ databases">
        <authorList>
            <person name="Ploux O."/>
        </authorList>
    </citation>
    <scope>NUCLEOTIDE SEQUENCE [LARGE SCALE GENOMIC DNA]</scope>
    <source>
        <strain evidence="2 3">UAMH 11012</strain>
    </source>
</reference>
<protein>
    <recommendedName>
        <fullName evidence="4">Celp0028 effector like protein</fullName>
    </recommendedName>
</protein>
<keyword evidence="1" id="KW-0732">Signal</keyword>
<sequence>MISTHISGLILAAASLVGAAPLITRNGTINLNSTNWYPGYVLKPYEAILYGEDRAEVIHIETYNKLIAGGHLYDADSIPPAIDTHWDNSTDIDFEAGSSNITERGLEERACLYRVNTVTDTTQHFQGWDVQMSPVTYAGGPKTTITVTYGYSLTNSITVGVSGDRSFVASALKAAFKVDYSRSWTTSYSAALAQEVTPGYYGTMVSKPTTTRRYGRVLKGCVGAQKVSSNFMADSFETGQQGGISWVAGLITICEKKQFPLTRCNGAGTFK</sequence>
<evidence type="ECO:0000313" key="3">
    <source>
        <dbReference type="Proteomes" id="UP000184330"/>
    </source>
</evidence>
<dbReference type="OrthoDB" id="4831122at2759"/>
<organism evidence="2 3">
    <name type="scientific">Phialocephala subalpina</name>
    <dbReference type="NCBI Taxonomy" id="576137"/>
    <lineage>
        <taxon>Eukaryota</taxon>
        <taxon>Fungi</taxon>
        <taxon>Dikarya</taxon>
        <taxon>Ascomycota</taxon>
        <taxon>Pezizomycotina</taxon>
        <taxon>Leotiomycetes</taxon>
        <taxon>Helotiales</taxon>
        <taxon>Mollisiaceae</taxon>
        <taxon>Phialocephala</taxon>
        <taxon>Phialocephala fortinii species complex</taxon>
    </lineage>
</organism>
<evidence type="ECO:0000256" key="1">
    <source>
        <dbReference type="SAM" id="SignalP"/>
    </source>
</evidence>
<feature type="signal peptide" evidence="1">
    <location>
        <begin position="1"/>
        <end position="19"/>
    </location>
</feature>